<reference evidence="12" key="1">
    <citation type="submission" date="2017-04" db="EMBL/GenBank/DDBJ databases">
        <authorList>
            <person name="Varghese N."/>
            <person name="Submissions S."/>
        </authorList>
    </citation>
    <scope>NUCLEOTIDE SEQUENCE [LARGE SCALE GENOMIC DNA]</scope>
    <source>
        <strain evidence="12">LMG 29540</strain>
    </source>
</reference>
<dbReference type="Gene3D" id="1.20.1250.20">
    <property type="entry name" value="MFS general substrate transporter like domains"/>
    <property type="match status" value="2"/>
</dbReference>
<feature type="domain" description="Major facilitator superfamily (MFS) profile" evidence="10">
    <location>
        <begin position="63"/>
        <end position="478"/>
    </location>
</feature>
<evidence type="ECO:0000256" key="2">
    <source>
        <dbReference type="ARBA" id="ARBA00008240"/>
    </source>
</evidence>
<feature type="transmembrane region" description="Helical" evidence="9">
    <location>
        <begin position="63"/>
        <end position="93"/>
    </location>
</feature>
<protein>
    <submittedName>
        <fullName evidence="11">Predicted arabinose efflux permease, MFS family</fullName>
    </submittedName>
</protein>
<dbReference type="AlphaFoldDB" id="A0A1X7LMK5"/>
<evidence type="ECO:0000256" key="3">
    <source>
        <dbReference type="ARBA" id="ARBA00022448"/>
    </source>
</evidence>
<evidence type="ECO:0000259" key="10">
    <source>
        <dbReference type="PROSITE" id="PS50850"/>
    </source>
</evidence>
<feature type="transmembrane region" description="Helical" evidence="9">
    <location>
        <begin position="386"/>
        <end position="404"/>
    </location>
</feature>
<dbReference type="EMBL" id="FXAT01000007">
    <property type="protein sequence ID" value="SMG54910.1"/>
    <property type="molecule type" value="Genomic_DNA"/>
</dbReference>
<comment type="subcellular location">
    <subcellularLocation>
        <location evidence="1">Cell membrane</location>
        <topology evidence="1">Multi-pass membrane protein</topology>
    </subcellularLocation>
</comment>
<dbReference type="Pfam" id="PF00083">
    <property type="entry name" value="Sugar_tr"/>
    <property type="match status" value="1"/>
</dbReference>
<name>A0A1X7LMK5_9BURK</name>
<feature type="transmembrane region" description="Helical" evidence="9">
    <location>
        <begin position="362"/>
        <end position="380"/>
    </location>
</feature>
<sequence>MGDNFLYKKFSFFVFSLFFDVSTLLPDKWKTNFNFSAKDADVKHMSLAIEVPDARKAASTRTLVIAATIGSALEFFDFTAYSFFAIVIGKLFFPSLSPYMQLLMSVTTYGVGYVIRPVGGLIFGSIADTYGRKKAMTATVLLMAAGCAVIGFAPTYAQVGGFAPLIIVVGRALQGLSAGGEVGTATTILVESASPNRRGLLGSLSFASQGLGVVMGGLVAFAINHNLSNSEIESWGWRVPFYCGVCIAFVALALRTRMAEAEGQPHHDSGVLTNATATARSPVLDAFKHHFPSICFGVLLIIGSTVCANIVTFYMPTYAISVLHMAPSNALAAAIVSGVVVCVASIGAGILSDRFGRKTVILYARIGLIVALYPAFRWISLDPTPVNLMVAVAVLSTFSALTTAPSITMIPEMFPRSLRASGMSVVYSVGVSVFGGFAQTSAVWLIHVTGSTLAPAYYTMICVAVSTLSLLFIRDKTRQPI</sequence>
<dbReference type="RefSeq" id="WP_085486604.1">
    <property type="nucleotide sequence ID" value="NZ_FXAT01000007.1"/>
</dbReference>
<keyword evidence="4" id="KW-1003">Cell membrane</keyword>
<feature type="transmembrane region" description="Helical" evidence="9">
    <location>
        <begin position="99"/>
        <end position="123"/>
    </location>
</feature>
<feature type="transmembrane region" description="Helical" evidence="9">
    <location>
        <begin position="425"/>
        <end position="447"/>
    </location>
</feature>
<dbReference type="PANTHER" id="PTHR43528">
    <property type="entry name" value="ALPHA-KETOGLUTARATE PERMEASE"/>
    <property type="match status" value="1"/>
</dbReference>
<feature type="transmembrane region" description="Helical" evidence="9">
    <location>
        <begin position="330"/>
        <end position="350"/>
    </location>
</feature>
<dbReference type="InterPro" id="IPR011701">
    <property type="entry name" value="MFS"/>
</dbReference>
<accession>A0A1X7LMK5</accession>
<evidence type="ECO:0000313" key="11">
    <source>
        <dbReference type="EMBL" id="SMG54910.1"/>
    </source>
</evidence>
<gene>
    <name evidence="11" type="ORF">SAMN06265784_10735</name>
</gene>
<dbReference type="SUPFAM" id="SSF103473">
    <property type="entry name" value="MFS general substrate transporter"/>
    <property type="match status" value="1"/>
</dbReference>
<dbReference type="STRING" id="1515439.SAMN06265784_10735"/>
<dbReference type="InterPro" id="IPR051084">
    <property type="entry name" value="H+-coupled_symporters"/>
</dbReference>
<dbReference type="PROSITE" id="PS50850">
    <property type="entry name" value="MFS"/>
    <property type="match status" value="1"/>
</dbReference>
<keyword evidence="5 9" id="KW-0812">Transmembrane</keyword>
<dbReference type="PROSITE" id="PS00217">
    <property type="entry name" value="SUGAR_TRANSPORT_2"/>
    <property type="match status" value="1"/>
</dbReference>
<comment type="similarity">
    <text evidence="2">Belongs to the major facilitator superfamily. Metabolite:H+ Symporter (MHS) family (TC 2.A.1.6) family.</text>
</comment>
<keyword evidence="3" id="KW-0813">Transport</keyword>
<dbReference type="OrthoDB" id="6766492at2"/>
<dbReference type="InterPro" id="IPR036259">
    <property type="entry name" value="MFS_trans_sf"/>
</dbReference>
<evidence type="ECO:0000256" key="5">
    <source>
        <dbReference type="ARBA" id="ARBA00022692"/>
    </source>
</evidence>
<evidence type="ECO:0000256" key="9">
    <source>
        <dbReference type="SAM" id="Phobius"/>
    </source>
</evidence>
<dbReference type="InterPro" id="IPR020846">
    <property type="entry name" value="MFS_dom"/>
</dbReference>
<evidence type="ECO:0000256" key="6">
    <source>
        <dbReference type="ARBA" id="ARBA00022847"/>
    </source>
</evidence>
<dbReference type="Proteomes" id="UP000193228">
    <property type="component" value="Unassembled WGS sequence"/>
</dbReference>
<keyword evidence="12" id="KW-1185">Reference proteome</keyword>
<dbReference type="Pfam" id="PF07690">
    <property type="entry name" value="MFS_1"/>
    <property type="match status" value="1"/>
</dbReference>
<evidence type="ECO:0000256" key="8">
    <source>
        <dbReference type="ARBA" id="ARBA00023136"/>
    </source>
</evidence>
<keyword evidence="7 9" id="KW-1133">Transmembrane helix</keyword>
<proteinExistence type="inferred from homology"/>
<feature type="transmembrane region" description="Helical" evidence="9">
    <location>
        <begin position="235"/>
        <end position="254"/>
    </location>
</feature>
<feature type="transmembrane region" description="Helical" evidence="9">
    <location>
        <begin position="294"/>
        <end position="315"/>
    </location>
</feature>
<evidence type="ECO:0000256" key="7">
    <source>
        <dbReference type="ARBA" id="ARBA00022989"/>
    </source>
</evidence>
<dbReference type="PANTHER" id="PTHR43528:SF3">
    <property type="entry name" value="CITRATE-PROTON SYMPORTER"/>
    <property type="match status" value="1"/>
</dbReference>
<evidence type="ECO:0000256" key="4">
    <source>
        <dbReference type="ARBA" id="ARBA00022475"/>
    </source>
</evidence>
<organism evidence="11 12">
    <name type="scientific">Paraburkholderia susongensis</name>
    <dbReference type="NCBI Taxonomy" id="1515439"/>
    <lineage>
        <taxon>Bacteria</taxon>
        <taxon>Pseudomonadati</taxon>
        <taxon>Pseudomonadota</taxon>
        <taxon>Betaproteobacteria</taxon>
        <taxon>Burkholderiales</taxon>
        <taxon>Burkholderiaceae</taxon>
        <taxon>Paraburkholderia</taxon>
    </lineage>
</organism>
<feature type="transmembrane region" description="Helical" evidence="9">
    <location>
        <begin position="135"/>
        <end position="153"/>
    </location>
</feature>
<dbReference type="PROSITE" id="PS00216">
    <property type="entry name" value="SUGAR_TRANSPORT_1"/>
    <property type="match status" value="1"/>
</dbReference>
<dbReference type="InterPro" id="IPR005829">
    <property type="entry name" value="Sugar_transporter_CS"/>
</dbReference>
<feature type="transmembrane region" description="Helical" evidence="9">
    <location>
        <begin position="200"/>
        <end position="223"/>
    </location>
</feature>
<feature type="transmembrane region" description="Helical" evidence="9">
    <location>
        <begin position="453"/>
        <end position="473"/>
    </location>
</feature>
<dbReference type="GO" id="GO:0005886">
    <property type="term" value="C:plasma membrane"/>
    <property type="evidence" value="ECO:0007669"/>
    <property type="project" value="UniProtKB-SubCell"/>
</dbReference>
<evidence type="ECO:0000313" key="12">
    <source>
        <dbReference type="Proteomes" id="UP000193228"/>
    </source>
</evidence>
<keyword evidence="8 9" id="KW-0472">Membrane</keyword>
<keyword evidence="6" id="KW-0769">Symport</keyword>
<dbReference type="InterPro" id="IPR005828">
    <property type="entry name" value="MFS_sugar_transport-like"/>
</dbReference>
<evidence type="ECO:0000256" key="1">
    <source>
        <dbReference type="ARBA" id="ARBA00004651"/>
    </source>
</evidence>
<dbReference type="GO" id="GO:0015293">
    <property type="term" value="F:symporter activity"/>
    <property type="evidence" value="ECO:0007669"/>
    <property type="project" value="UniProtKB-KW"/>
</dbReference>